<dbReference type="Pfam" id="PF13627">
    <property type="entry name" value="LptM_cons"/>
    <property type="match status" value="1"/>
</dbReference>
<dbReference type="GO" id="GO:0009279">
    <property type="term" value="C:cell outer membrane"/>
    <property type="evidence" value="ECO:0007669"/>
    <property type="project" value="UniProtKB-SubCell"/>
</dbReference>
<dbReference type="RefSeq" id="WP_338412462.1">
    <property type="nucleotide sequence ID" value="NZ_CP093310.2"/>
</dbReference>
<keyword evidence="5" id="KW-0998">Cell outer membrane</keyword>
<evidence type="ECO:0000256" key="5">
    <source>
        <dbReference type="ARBA" id="ARBA00023237"/>
    </source>
</evidence>
<sequence length="114" mass="12790">MANRYSKILFNSSLTDLVCERLYFDNNGAQMSGKNAQKKARKKPNTPIITMVMMLGTLMLTGCGQKGALYLPEEAPSNTDFMIYKGNKSEANKVKEAQTREQVEQAAEQDPEDY</sequence>
<gene>
    <name evidence="8" type="ORF">MN210_17715</name>
</gene>
<accession>A0AAU6PVJ4</accession>
<evidence type="ECO:0000256" key="6">
    <source>
        <dbReference type="ARBA" id="ARBA00023288"/>
    </source>
</evidence>
<evidence type="ECO:0000313" key="8">
    <source>
        <dbReference type="EMBL" id="WXX24431.1"/>
    </source>
</evidence>
<dbReference type="InterPro" id="IPR032831">
    <property type="entry name" value="LptM_cons"/>
</dbReference>
<evidence type="ECO:0000256" key="2">
    <source>
        <dbReference type="ARBA" id="ARBA00022729"/>
    </source>
</evidence>
<proteinExistence type="predicted"/>
<feature type="region of interest" description="Disordered" evidence="7">
    <location>
        <begin position="91"/>
        <end position="114"/>
    </location>
</feature>
<name>A0AAU6PVJ4_9GAMM</name>
<dbReference type="AlphaFoldDB" id="A0AAU6PVJ4"/>
<keyword evidence="6 8" id="KW-0449">Lipoprotein</keyword>
<protein>
    <submittedName>
        <fullName evidence="8">Lipoprotein</fullName>
    </submittedName>
</protein>
<evidence type="ECO:0000256" key="4">
    <source>
        <dbReference type="ARBA" id="ARBA00023139"/>
    </source>
</evidence>
<reference evidence="8" key="1">
    <citation type="submission" date="2024-03" db="EMBL/GenBank/DDBJ databases">
        <title>Psychrobacter raelis sp. nov. isolated from a dog with peritonitis.</title>
        <authorList>
            <person name="Schiavone A."/>
            <person name="Manzulli V."/>
            <person name="Camarda A."/>
            <person name="Cafiero M.A."/>
            <person name="Vasco I."/>
            <person name="Marino L."/>
            <person name="Pennuzzi G."/>
            <person name="Serrecchia L."/>
            <person name="Galante D."/>
            <person name="Pugliese N."/>
        </authorList>
    </citation>
    <scope>NUCLEOTIDE SEQUENCE</scope>
    <source>
        <strain evidence="8">PraFG1</strain>
    </source>
</reference>
<keyword evidence="2" id="KW-0732">Signal</keyword>
<keyword evidence="4" id="KW-0564">Palmitate</keyword>
<evidence type="ECO:0000313" key="9">
    <source>
        <dbReference type="Proteomes" id="UP000829560"/>
    </source>
</evidence>
<evidence type="ECO:0000256" key="1">
    <source>
        <dbReference type="ARBA" id="ARBA00004459"/>
    </source>
</evidence>
<dbReference type="EMBL" id="CP093310">
    <property type="protein sequence ID" value="WXX24431.1"/>
    <property type="molecule type" value="Genomic_DNA"/>
</dbReference>
<keyword evidence="3" id="KW-0472">Membrane</keyword>
<feature type="compositionally biased region" description="Basic and acidic residues" evidence="7">
    <location>
        <begin position="91"/>
        <end position="103"/>
    </location>
</feature>
<evidence type="ECO:0000256" key="7">
    <source>
        <dbReference type="SAM" id="MobiDB-lite"/>
    </source>
</evidence>
<dbReference type="NCBIfam" id="NF047847">
    <property type="entry name" value="SS_mature_LptM"/>
    <property type="match status" value="1"/>
</dbReference>
<evidence type="ECO:0000256" key="3">
    <source>
        <dbReference type="ARBA" id="ARBA00023136"/>
    </source>
</evidence>
<keyword evidence="9" id="KW-1185">Reference proteome</keyword>
<organism evidence="8 9">
    <name type="scientific">Psychrobacter raelei</name>
    <dbReference type="NCBI Taxonomy" id="2565531"/>
    <lineage>
        <taxon>Bacteria</taxon>
        <taxon>Pseudomonadati</taxon>
        <taxon>Pseudomonadota</taxon>
        <taxon>Gammaproteobacteria</taxon>
        <taxon>Moraxellales</taxon>
        <taxon>Moraxellaceae</taxon>
        <taxon>Psychrobacter</taxon>
    </lineage>
</organism>
<dbReference type="Proteomes" id="UP000829560">
    <property type="component" value="Chromosome"/>
</dbReference>
<comment type="subcellular location">
    <subcellularLocation>
        <location evidence="1">Cell outer membrane</location>
        <topology evidence="1">Lipid-anchor</topology>
    </subcellularLocation>
</comment>
<dbReference type="KEGG" id="prae:MN210_17715"/>